<proteinExistence type="predicted"/>
<gene>
    <name evidence="1" type="ORF">OPV22_016120</name>
</gene>
<comment type="caution">
    <text evidence="1">The sequence shown here is derived from an EMBL/GenBank/DDBJ whole genome shotgun (WGS) entry which is preliminary data.</text>
</comment>
<keyword evidence="2" id="KW-1185">Reference proteome</keyword>
<dbReference type="InterPro" id="IPR012876">
    <property type="entry name" value="DUF1677_pln"/>
</dbReference>
<sequence length="153" mass="17516">MDQFMCVLVGNSSPEKDQELRRSYSDAVAEVEKRSHEVESVKCECCGMAQDCTRIYIERIKEFFCGHWVCSLCSEAVKEEKRLRPAVAMEDALRAHMALCMRFNSSRLNPQLSLASAMRDIARKSLQYRTSDEFFASEATTTASCKFRRASFQ</sequence>
<accession>A0AAV8QQV0</accession>
<dbReference type="Proteomes" id="UP001222027">
    <property type="component" value="Unassembled WGS sequence"/>
</dbReference>
<reference evidence="1 2" key="1">
    <citation type="submission" date="2022-12" db="EMBL/GenBank/DDBJ databases">
        <title>Chromosome-scale assembly of the Ensete ventricosum genome.</title>
        <authorList>
            <person name="Dussert Y."/>
            <person name="Stocks J."/>
            <person name="Wendawek A."/>
            <person name="Woldeyes F."/>
            <person name="Nichols R.A."/>
            <person name="Borrell J.S."/>
        </authorList>
    </citation>
    <scope>NUCLEOTIDE SEQUENCE [LARGE SCALE GENOMIC DNA]</scope>
    <source>
        <strain evidence="2">cv. Maze</strain>
        <tissue evidence="1">Seeds</tissue>
    </source>
</reference>
<dbReference type="EMBL" id="JAQQAF010000005">
    <property type="protein sequence ID" value="KAJ8483635.1"/>
    <property type="molecule type" value="Genomic_DNA"/>
</dbReference>
<dbReference type="AlphaFoldDB" id="A0AAV8QQV0"/>
<evidence type="ECO:0000313" key="2">
    <source>
        <dbReference type="Proteomes" id="UP001222027"/>
    </source>
</evidence>
<dbReference type="Pfam" id="PF07911">
    <property type="entry name" value="DUF1677"/>
    <property type="match status" value="1"/>
</dbReference>
<protein>
    <submittedName>
        <fullName evidence="1">Uncharacterized protein</fullName>
    </submittedName>
</protein>
<dbReference type="PANTHER" id="PTHR33108:SF14">
    <property type="entry name" value="OS01G0745000 PROTEIN"/>
    <property type="match status" value="1"/>
</dbReference>
<evidence type="ECO:0000313" key="1">
    <source>
        <dbReference type="EMBL" id="KAJ8483635.1"/>
    </source>
</evidence>
<dbReference type="PANTHER" id="PTHR33108">
    <property type="entry name" value="OS01G0745000 PROTEIN"/>
    <property type="match status" value="1"/>
</dbReference>
<name>A0AAV8QQV0_ENSVE</name>
<organism evidence="1 2">
    <name type="scientific">Ensete ventricosum</name>
    <name type="common">Abyssinian banana</name>
    <name type="synonym">Musa ensete</name>
    <dbReference type="NCBI Taxonomy" id="4639"/>
    <lineage>
        <taxon>Eukaryota</taxon>
        <taxon>Viridiplantae</taxon>
        <taxon>Streptophyta</taxon>
        <taxon>Embryophyta</taxon>
        <taxon>Tracheophyta</taxon>
        <taxon>Spermatophyta</taxon>
        <taxon>Magnoliopsida</taxon>
        <taxon>Liliopsida</taxon>
        <taxon>Zingiberales</taxon>
        <taxon>Musaceae</taxon>
        <taxon>Ensete</taxon>
    </lineage>
</organism>